<keyword evidence="3 8" id="KW-0436">Ligase</keyword>
<dbReference type="EC" id="6.1.1.12" evidence="8"/>
<comment type="subcellular location">
    <subcellularLocation>
        <location evidence="8">Cytoplasm</location>
    </subcellularLocation>
</comment>
<dbReference type="Pfam" id="PF02938">
    <property type="entry name" value="GAD"/>
    <property type="match status" value="1"/>
</dbReference>
<dbReference type="PRINTS" id="PR01042">
    <property type="entry name" value="TRNASYNTHASP"/>
</dbReference>
<evidence type="ECO:0000259" key="9">
    <source>
        <dbReference type="PROSITE" id="PS50862"/>
    </source>
</evidence>
<dbReference type="Pfam" id="PF01336">
    <property type="entry name" value="tRNA_anti-codon"/>
    <property type="match status" value="1"/>
</dbReference>
<evidence type="ECO:0000256" key="8">
    <source>
        <dbReference type="HAMAP-Rule" id="MF_00044"/>
    </source>
</evidence>
<dbReference type="SUPFAM" id="SSF50249">
    <property type="entry name" value="Nucleic acid-binding proteins"/>
    <property type="match status" value="1"/>
</dbReference>
<dbReference type="SUPFAM" id="SSF55261">
    <property type="entry name" value="GAD domain-like"/>
    <property type="match status" value="1"/>
</dbReference>
<feature type="binding site" evidence="8">
    <location>
        <begin position="533"/>
        <end position="536"/>
    </location>
    <ligand>
        <name>ATP</name>
        <dbReference type="ChEBI" id="CHEBI:30616"/>
    </ligand>
</feature>
<keyword evidence="4 8" id="KW-0547">Nucleotide-binding</keyword>
<evidence type="ECO:0000256" key="4">
    <source>
        <dbReference type="ARBA" id="ARBA00022741"/>
    </source>
</evidence>
<dbReference type="EMBL" id="DRPZ01000276">
    <property type="protein sequence ID" value="HGY10566.1"/>
    <property type="molecule type" value="Genomic_DNA"/>
</dbReference>
<dbReference type="InterPro" id="IPR006195">
    <property type="entry name" value="aa-tRNA-synth_II"/>
</dbReference>
<protein>
    <recommendedName>
        <fullName evidence="8">Aspartate--tRNA ligase</fullName>
        <ecNumber evidence="8">6.1.1.12</ecNumber>
    </recommendedName>
    <alternativeName>
        <fullName evidence="8">Aspartyl-tRNA synthetase</fullName>
        <shortName evidence="8">AspRS</shortName>
    </alternativeName>
</protein>
<feature type="binding site" evidence="8">
    <location>
        <position position="227"/>
    </location>
    <ligand>
        <name>L-aspartate</name>
        <dbReference type="ChEBI" id="CHEBI:29991"/>
    </ligand>
</feature>
<organism evidence="10">
    <name type="scientific">Oceanithermus profundus</name>
    <dbReference type="NCBI Taxonomy" id="187137"/>
    <lineage>
        <taxon>Bacteria</taxon>
        <taxon>Thermotogati</taxon>
        <taxon>Deinococcota</taxon>
        <taxon>Deinococci</taxon>
        <taxon>Thermales</taxon>
        <taxon>Thermaceae</taxon>
        <taxon>Oceanithermus</taxon>
    </lineage>
</organism>
<evidence type="ECO:0000256" key="3">
    <source>
        <dbReference type="ARBA" id="ARBA00022598"/>
    </source>
</evidence>
<feature type="binding site" evidence="8">
    <location>
        <position position="481"/>
    </location>
    <ligand>
        <name>ATP</name>
        <dbReference type="ChEBI" id="CHEBI:30616"/>
    </ligand>
</feature>
<dbReference type="NCBIfam" id="NF001750">
    <property type="entry name" value="PRK00476.1"/>
    <property type="match status" value="1"/>
</dbReference>
<dbReference type="InterPro" id="IPR045864">
    <property type="entry name" value="aa-tRNA-synth_II/BPL/LPL"/>
</dbReference>
<dbReference type="GO" id="GO:0003676">
    <property type="term" value="F:nucleic acid binding"/>
    <property type="evidence" value="ECO:0007669"/>
    <property type="project" value="InterPro"/>
</dbReference>
<dbReference type="InterPro" id="IPR004524">
    <property type="entry name" value="Asp-tRNA-ligase_1"/>
</dbReference>
<feature type="domain" description="Aminoacyl-transfer RNA synthetases class-II family profile" evidence="9">
    <location>
        <begin position="148"/>
        <end position="552"/>
    </location>
</feature>
<dbReference type="InterPro" id="IPR029351">
    <property type="entry name" value="GAD_dom"/>
</dbReference>
<evidence type="ECO:0000256" key="1">
    <source>
        <dbReference type="ARBA" id="ARBA00006303"/>
    </source>
</evidence>
<dbReference type="InterPro" id="IPR047089">
    <property type="entry name" value="Asp-tRNA-ligase_1_N"/>
</dbReference>
<dbReference type="PROSITE" id="PS50862">
    <property type="entry name" value="AA_TRNA_LIGASE_II"/>
    <property type="match status" value="1"/>
</dbReference>
<comment type="caution">
    <text evidence="10">The sequence shown here is derived from an EMBL/GenBank/DDBJ whole genome shotgun (WGS) entry which is preliminary data.</text>
</comment>
<evidence type="ECO:0000256" key="2">
    <source>
        <dbReference type="ARBA" id="ARBA00022490"/>
    </source>
</evidence>
<dbReference type="GO" id="GO:0005524">
    <property type="term" value="F:ATP binding"/>
    <property type="evidence" value="ECO:0007669"/>
    <property type="project" value="UniProtKB-UniRule"/>
</dbReference>
<dbReference type="InterPro" id="IPR004365">
    <property type="entry name" value="NA-bd_OB_tRNA"/>
</dbReference>
<gene>
    <name evidence="8 10" type="primary">aspS</name>
    <name evidence="10" type="ORF">ENK37_11045</name>
</gene>
<evidence type="ECO:0000256" key="5">
    <source>
        <dbReference type="ARBA" id="ARBA00022840"/>
    </source>
</evidence>
<dbReference type="InterPro" id="IPR012340">
    <property type="entry name" value="NA-bd_OB-fold"/>
</dbReference>
<dbReference type="SUPFAM" id="SSF55681">
    <property type="entry name" value="Class II aaRS and biotin synthetases"/>
    <property type="match status" value="1"/>
</dbReference>
<dbReference type="Pfam" id="PF00152">
    <property type="entry name" value="tRNA-synt_2"/>
    <property type="match status" value="1"/>
</dbReference>
<dbReference type="CDD" id="cd04317">
    <property type="entry name" value="EcAspRS_like_N"/>
    <property type="match status" value="1"/>
</dbReference>
<dbReference type="PANTHER" id="PTHR22594">
    <property type="entry name" value="ASPARTYL/LYSYL-TRNA SYNTHETASE"/>
    <property type="match status" value="1"/>
</dbReference>
<keyword evidence="5 8" id="KW-0067">ATP-binding</keyword>
<accession>A0A7C4VDR4</accession>
<dbReference type="GO" id="GO:0006422">
    <property type="term" value="P:aspartyl-tRNA aminoacylation"/>
    <property type="evidence" value="ECO:0007669"/>
    <property type="project" value="UniProtKB-UniRule"/>
</dbReference>
<dbReference type="AlphaFoldDB" id="A0A7C4VDR4"/>
<dbReference type="Gene3D" id="2.40.50.140">
    <property type="entry name" value="Nucleic acid-binding proteins"/>
    <property type="match status" value="1"/>
</dbReference>
<dbReference type="InterPro" id="IPR002312">
    <property type="entry name" value="Asp/Asn-tRNA-synth_IIb"/>
</dbReference>
<dbReference type="GO" id="GO:0004815">
    <property type="term" value="F:aspartate-tRNA ligase activity"/>
    <property type="evidence" value="ECO:0007669"/>
    <property type="project" value="UniProtKB-UniRule"/>
</dbReference>
<comment type="similarity">
    <text evidence="1 8">Belongs to the class-II aminoacyl-tRNA synthetase family. Type 1 subfamily.</text>
</comment>
<feature type="binding site" evidence="8">
    <location>
        <position position="181"/>
    </location>
    <ligand>
        <name>L-aspartate</name>
        <dbReference type="ChEBI" id="CHEBI:29991"/>
    </ligand>
</feature>
<comment type="caution">
    <text evidence="8">Lacks conserved residue(s) required for the propagation of feature annotation.</text>
</comment>
<dbReference type="Proteomes" id="UP000885759">
    <property type="component" value="Unassembled WGS sequence"/>
</dbReference>
<proteinExistence type="inferred from homology"/>
<keyword evidence="7 8" id="KW-0030">Aminoacyl-tRNA synthetase</keyword>
<dbReference type="CDD" id="cd00777">
    <property type="entry name" value="AspRS_core"/>
    <property type="match status" value="1"/>
</dbReference>
<feature type="region of interest" description="Aspartate" evidence="8">
    <location>
        <begin position="205"/>
        <end position="208"/>
    </location>
</feature>
<reference evidence="10" key="1">
    <citation type="journal article" date="2020" name="mSystems">
        <title>Genome- and Community-Level Interaction Insights into Carbon Utilization and Element Cycling Functions of Hydrothermarchaeota in Hydrothermal Sediment.</title>
        <authorList>
            <person name="Zhou Z."/>
            <person name="Liu Y."/>
            <person name="Xu W."/>
            <person name="Pan J."/>
            <person name="Luo Z.H."/>
            <person name="Li M."/>
        </authorList>
    </citation>
    <scope>NUCLEOTIDE SEQUENCE [LARGE SCALE GENOMIC DNA]</scope>
    <source>
        <strain evidence="10">HyVt-570</strain>
    </source>
</reference>
<comment type="catalytic activity">
    <reaction evidence="8">
        <text>tRNA(Asp) + L-aspartate + ATP = L-aspartyl-tRNA(Asp) + AMP + diphosphate</text>
        <dbReference type="Rhea" id="RHEA:19649"/>
        <dbReference type="Rhea" id="RHEA-COMP:9660"/>
        <dbReference type="Rhea" id="RHEA-COMP:9678"/>
        <dbReference type="ChEBI" id="CHEBI:29991"/>
        <dbReference type="ChEBI" id="CHEBI:30616"/>
        <dbReference type="ChEBI" id="CHEBI:33019"/>
        <dbReference type="ChEBI" id="CHEBI:78442"/>
        <dbReference type="ChEBI" id="CHEBI:78516"/>
        <dbReference type="ChEBI" id="CHEBI:456215"/>
        <dbReference type="EC" id="6.1.1.12"/>
    </reaction>
</comment>
<feature type="binding site" evidence="8">
    <location>
        <position position="488"/>
    </location>
    <ligand>
        <name>L-aspartate</name>
        <dbReference type="ChEBI" id="CHEBI:29991"/>
    </ligand>
</feature>
<evidence type="ECO:0000313" key="10">
    <source>
        <dbReference type="EMBL" id="HGY10566.1"/>
    </source>
</evidence>
<dbReference type="InterPro" id="IPR004364">
    <property type="entry name" value="Aa-tRNA-synt_II"/>
</dbReference>
<dbReference type="NCBIfam" id="TIGR00459">
    <property type="entry name" value="aspS_bact"/>
    <property type="match status" value="1"/>
</dbReference>
<dbReference type="HAMAP" id="MF_00044">
    <property type="entry name" value="Asp_tRNA_synth_type1"/>
    <property type="match status" value="1"/>
</dbReference>
<evidence type="ECO:0000256" key="6">
    <source>
        <dbReference type="ARBA" id="ARBA00022917"/>
    </source>
</evidence>
<sequence length="584" mass="65984">MKRTHYCGAVNEDHVGKAVILQGWVNRRRDLGGLIFLDLRDREGLVQVVVDPESPAFATAERLRGEYVVEVEGDVRLRPAEQVNPELASGKIEVVARRIEVLNEALTPPFPVDASWRGEDDPAERVNEDLRLKYRYLDLRRQKMLARLKLRHQVEHLIWRFLSDEGFLQVETPFLTRSTPEGARDFLVPSRLEPGKFYALPQSPQLFKQMLMVAGVDRYFQIARCFRDEDLRADRQPDFTQLDMEMSFVSQEDVWEINERLVQYVFREALGVELALPFPRLPYQEALERYGSDKPDTRFGLEIRPAEDVFAGSDFRAFAGVVEDGGVVRGLVAPAELSRKQIAGLEEVAKRYGAKGLAWVKLTSDGASGGIAKFLEAERLRAWGLAPGQTALFVADDRQVALEALGQVRLALAELLGIERTGWNFLWVVDFPLLEWDSDLELWTYMHHPFTSPYEEDLPLLDRDPASVRAKAYDLVLNGTEVGGGSIRIHRMELQEKMFAVLGIPKQEAEEKFGFFLEALRYGAPPHGGIAWGLDRFLALMSGAESIREVIPFPKNQSGRDPLTGAPAPVAPEQLAELHLKIVE</sequence>
<feature type="binding site" evidence="8">
    <location>
        <position position="447"/>
    </location>
    <ligand>
        <name>L-aspartate</name>
        <dbReference type="ChEBI" id="CHEBI:29991"/>
    </ligand>
</feature>
<keyword evidence="6 8" id="KW-0648">Protein biosynthesis</keyword>
<feature type="binding site" evidence="8">
    <location>
        <begin position="227"/>
        <end position="229"/>
    </location>
    <ligand>
        <name>ATP</name>
        <dbReference type="ChEBI" id="CHEBI:30616"/>
    </ligand>
</feature>
<keyword evidence="2 8" id="KW-0963">Cytoplasm</keyword>
<comment type="subunit">
    <text evidence="8">Homodimer.</text>
</comment>
<feature type="binding site" evidence="8">
    <location>
        <position position="236"/>
    </location>
    <ligand>
        <name>ATP</name>
        <dbReference type="ChEBI" id="CHEBI:30616"/>
    </ligand>
</feature>
<dbReference type="InterPro" id="IPR047090">
    <property type="entry name" value="AspRS_core"/>
</dbReference>
<dbReference type="InterPro" id="IPR004115">
    <property type="entry name" value="GAD-like_sf"/>
</dbReference>
<dbReference type="Gene3D" id="3.30.1360.30">
    <property type="entry name" value="GAD-like domain"/>
    <property type="match status" value="1"/>
</dbReference>
<dbReference type="Gene3D" id="3.30.930.10">
    <property type="entry name" value="Bira Bifunctional Protein, Domain 2"/>
    <property type="match status" value="1"/>
</dbReference>
<dbReference type="PANTHER" id="PTHR22594:SF5">
    <property type="entry name" value="ASPARTATE--TRNA LIGASE, MITOCHONDRIAL"/>
    <property type="match status" value="1"/>
</dbReference>
<evidence type="ECO:0000256" key="7">
    <source>
        <dbReference type="ARBA" id="ARBA00023146"/>
    </source>
</evidence>
<comment type="function">
    <text evidence="8">Catalyzes the attachment of L-aspartate to tRNA(Asp) in a two-step reaction: L-aspartate is first activated by ATP to form Asp-AMP and then transferred to the acceptor end of tRNA(Asp).</text>
</comment>
<dbReference type="GO" id="GO:0005737">
    <property type="term" value="C:cytoplasm"/>
    <property type="evidence" value="ECO:0007669"/>
    <property type="project" value="UniProtKB-SubCell"/>
</dbReference>
<name>A0A7C4VDR4_9DEIN</name>